<dbReference type="RefSeq" id="WP_182484797.1">
    <property type="nucleotide sequence ID" value="NZ_JACGWU010000004.1"/>
</dbReference>
<feature type="signal peptide" evidence="2">
    <location>
        <begin position="1"/>
        <end position="23"/>
    </location>
</feature>
<evidence type="ECO:0000313" key="4">
    <source>
        <dbReference type="Proteomes" id="UP000524237"/>
    </source>
</evidence>
<feature type="compositionally biased region" description="Basic and acidic residues" evidence="1">
    <location>
        <begin position="110"/>
        <end position="126"/>
    </location>
</feature>
<keyword evidence="2" id="KW-0732">Signal</keyword>
<dbReference type="Proteomes" id="UP000524237">
    <property type="component" value="Unassembled WGS sequence"/>
</dbReference>
<proteinExistence type="predicted"/>
<dbReference type="EMBL" id="JACGWU010000004">
    <property type="protein sequence ID" value="MBA8829359.1"/>
    <property type="molecule type" value="Genomic_DNA"/>
</dbReference>
<evidence type="ECO:0000256" key="1">
    <source>
        <dbReference type="SAM" id="MobiDB-lite"/>
    </source>
</evidence>
<gene>
    <name evidence="3" type="ORF">FB555_001464</name>
</gene>
<protein>
    <submittedName>
        <fullName evidence="3">Uncharacterized protein</fullName>
    </submittedName>
</protein>
<dbReference type="AlphaFoldDB" id="A0A7W3JU87"/>
<accession>A0A7W3JU87</accession>
<feature type="region of interest" description="Disordered" evidence="1">
    <location>
        <begin position="38"/>
        <end position="126"/>
    </location>
</feature>
<feature type="compositionally biased region" description="Pro residues" evidence="1">
    <location>
        <begin position="58"/>
        <end position="72"/>
    </location>
</feature>
<keyword evidence="4" id="KW-1185">Reference proteome</keyword>
<evidence type="ECO:0000313" key="3">
    <source>
        <dbReference type="EMBL" id="MBA8829359.1"/>
    </source>
</evidence>
<name>A0A7W3JU87_9MICO</name>
<feature type="chain" id="PRO_5039236024" evidence="2">
    <location>
        <begin position="24"/>
        <end position="126"/>
    </location>
</feature>
<sequence>MKTQLITALVVAGVLGTAATAMAVNADTVVSPAPVTVVSTDAPTPDPLVTPVATPDPMVTPDPSVTPTPDPTMTPEAKELSESANDDGPGHVEISDEFETSDAVDASGEVETHHVDGNQEDSGTDR</sequence>
<organism evidence="3 4">
    <name type="scientific">Alpinimonas psychrophila</name>
    <dbReference type="NCBI Taxonomy" id="748908"/>
    <lineage>
        <taxon>Bacteria</taxon>
        <taxon>Bacillati</taxon>
        <taxon>Actinomycetota</taxon>
        <taxon>Actinomycetes</taxon>
        <taxon>Micrococcales</taxon>
        <taxon>Microbacteriaceae</taxon>
        <taxon>Alpinimonas</taxon>
    </lineage>
</organism>
<evidence type="ECO:0000256" key="2">
    <source>
        <dbReference type="SAM" id="SignalP"/>
    </source>
</evidence>
<comment type="caution">
    <text evidence="3">The sequence shown here is derived from an EMBL/GenBank/DDBJ whole genome shotgun (WGS) entry which is preliminary data.</text>
</comment>
<reference evidence="3 4" key="1">
    <citation type="submission" date="2020-07" db="EMBL/GenBank/DDBJ databases">
        <title>Sequencing the genomes of 1000 actinobacteria strains.</title>
        <authorList>
            <person name="Klenk H.-P."/>
        </authorList>
    </citation>
    <scope>NUCLEOTIDE SEQUENCE [LARGE SCALE GENOMIC DNA]</scope>
    <source>
        <strain evidence="3 4">DSM 23737</strain>
    </source>
</reference>